<protein>
    <submittedName>
        <fullName evidence="1">Uncharacterized protein</fullName>
    </submittedName>
</protein>
<evidence type="ECO:0000313" key="2">
    <source>
        <dbReference type="Proteomes" id="UP000177324"/>
    </source>
</evidence>
<sequence>MSHEQVFDLDNVWKAAKGPDEQNLWLKGQAAEIINDPMGGGRRFTSRLERYGGRTLALESYPGRRDMYFEVMEVTFYQGSIAKLEVHTVADAGEKALKIVDYTNGKKRVIGKRGTDNMSPVLRQELLTEGRFVAFTDAPEAINVEQTVNQFLQQIQNLDFSTPHLVQG</sequence>
<comment type="caution">
    <text evidence="1">The sequence shown here is derived from an EMBL/GenBank/DDBJ whole genome shotgun (WGS) entry which is preliminary data.</text>
</comment>
<gene>
    <name evidence="1" type="ORF">A2784_02375</name>
</gene>
<dbReference type="STRING" id="1797589.A2784_02375"/>
<dbReference type="Proteomes" id="UP000177324">
    <property type="component" value="Unassembled WGS sequence"/>
</dbReference>
<dbReference type="EMBL" id="MHCH01000007">
    <property type="protein sequence ID" value="OGY18953.1"/>
    <property type="molecule type" value="Genomic_DNA"/>
</dbReference>
<reference evidence="1 2" key="1">
    <citation type="journal article" date="2016" name="Nat. Commun.">
        <title>Thousands of microbial genomes shed light on interconnected biogeochemical processes in an aquifer system.</title>
        <authorList>
            <person name="Anantharaman K."/>
            <person name="Brown C.T."/>
            <person name="Hug L.A."/>
            <person name="Sharon I."/>
            <person name="Castelle C.J."/>
            <person name="Probst A.J."/>
            <person name="Thomas B.C."/>
            <person name="Singh A."/>
            <person name="Wilkins M.J."/>
            <person name="Karaoz U."/>
            <person name="Brodie E.L."/>
            <person name="Williams K.H."/>
            <person name="Hubbard S.S."/>
            <person name="Banfield J.F."/>
        </authorList>
    </citation>
    <scope>NUCLEOTIDE SEQUENCE [LARGE SCALE GENOMIC DNA]</scope>
</reference>
<dbReference type="AlphaFoldDB" id="A0A1G1VU53"/>
<proteinExistence type="predicted"/>
<name>A0A1G1VU53_9BACT</name>
<accession>A0A1G1VU53</accession>
<evidence type="ECO:0000313" key="1">
    <source>
        <dbReference type="EMBL" id="OGY18953.1"/>
    </source>
</evidence>
<organism evidence="1 2">
    <name type="scientific">Candidatus Chisholmbacteria bacterium RIFCSPHIGHO2_01_FULL_48_12</name>
    <dbReference type="NCBI Taxonomy" id="1797589"/>
    <lineage>
        <taxon>Bacteria</taxon>
        <taxon>Candidatus Chisholmiibacteriota</taxon>
    </lineage>
</organism>